<feature type="region of interest" description="Disordered" evidence="1">
    <location>
        <begin position="1"/>
        <end position="100"/>
    </location>
</feature>
<feature type="compositionally biased region" description="Basic and acidic residues" evidence="1">
    <location>
        <begin position="21"/>
        <end position="37"/>
    </location>
</feature>
<accession>A0AAE1KI00</accession>
<evidence type="ECO:0000313" key="2">
    <source>
        <dbReference type="EMBL" id="KAK3873307.1"/>
    </source>
</evidence>
<protein>
    <submittedName>
        <fullName evidence="2">Uncharacterized protein</fullName>
    </submittedName>
</protein>
<reference evidence="2" key="1">
    <citation type="submission" date="2023-10" db="EMBL/GenBank/DDBJ databases">
        <title>Genome assemblies of two species of porcelain crab, Petrolisthes cinctipes and Petrolisthes manimaculis (Anomura: Porcellanidae).</title>
        <authorList>
            <person name="Angst P."/>
        </authorList>
    </citation>
    <scope>NUCLEOTIDE SEQUENCE</scope>
    <source>
        <strain evidence="2">PB745_01</strain>
        <tissue evidence="2">Gill</tissue>
    </source>
</reference>
<dbReference type="Proteomes" id="UP001286313">
    <property type="component" value="Unassembled WGS sequence"/>
</dbReference>
<evidence type="ECO:0000313" key="3">
    <source>
        <dbReference type="Proteomes" id="UP001286313"/>
    </source>
</evidence>
<name>A0AAE1KI00_PETCI</name>
<evidence type="ECO:0000256" key="1">
    <source>
        <dbReference type="SAM" id="MobiDB-lite"/>
    </source>
</evidence>
<keyword evidence="3" id="KW-1185">Reference proteome</keyword>
<sequence length="100" mass="11899">MPRPGLPEGTLTHPYHWSTSTRRDWEEEKGNGMRKDTYIQGQIRRETQRRREKHMERQTEMVTKTKQGRQGRRIITGAKTGLKKQIKTQAQKERELNTQP</sequence>
<proteinExistence type="predicted"/>
<feature type="compositionally biased region" description="Basic and acidic residues" evidence="1">
    <location>
        <begin position="90"/>
        <end position="100"/>
    </location>
</feature>
<comment type="caution">
    <text evidence="2">The sequence shown here is derived from an EMBL/GenBank/DDBJ whole genome shotgun (WGS) entry which is preliminary data.</text>
</comment>
<dbReference type="EMBL" id="JAWQEG010002235">
    <property type="protein sequence ID" value="KAK3873307.1"/>
    <property type="molecule type" value="Genomic_DNA"/>
</dbReference>
<gene>
    <name evidence="2" type="ORF">Pcinc_021677</name>
</gene>
<dbReference type="AlphaFoldDB" id="A0AAE1KI00"/>
<organism evidence="2 3">
    <name type="scientific">Petrolisthes cinctipes</name>
    <name type="common">Flat porcelain crab</name>
    <dbReference type="NCBI Taxonomy" id="88211"/>
    <lineage>
        <taxon>Eukaryota</taxon>
        <taxon>Metazoa</taxon>
        <taxon>Ecdysozoa</taxon>
        <taxon>Arthropoda</taxon>
        <taxon>Crustacea</taxon>
        <taxon>Multicrustacea</taxon>
        <taxon>Malacostraca</taxon>
        <taxon>Eumalacostraca</taxon>
        <taxon>Eucarida</taxon>
        <taxon>Decapoda</taxon>
        <taxon>Pleocyemata</taxon>
        <taxon>Anomura</taxon>
        <taxon>Galatheoidea</taxon>
        <taxon>Porcellanidae</taxon>
        <taxon>Petrolisthes</taxon>
    </lineage>
</organism>